<protein>
    <recommendedName>
        <fullName evidence="4">Lipoprotein</fullName>
    </recommendedName>
</protein>
<reference evidence="2" key="1">
    <citation type="submission" date="2021-02" db="EMBL/GenBank/DDBJ databases">
        <title>Fulvivirga sp. S481 isolated from sea water.</title>
        <authorList>
            <person name="Bae S.S."/>
            <person name="Baek K."/>
        </authorList>
    </citation>
    <scope>NUCLEOTIDE SEQUENCE</scope>
    <source>
        <strain evidence="2">S481</strain>
    </source>
</reference>
<dbReference type="EMBL" id="CP070608">
    <property type="protein sequence ID" value="QSE96572.1"/>
    <property type="molecule type" value="Genomic_DNA"/>
</dbReference>
<name>A0A974WGD2_9BACT</name>
<dbReference type="AlphaFoldDB" id="A0A974WGD2"/>
<evidence type="ECO:0000313" key="2">
    <source>
        <dbReference type="EMBL" id="QSE96572.1"/>
    </source>
</evidence>
<dbReference type="KEGG" id="fuv:JR347_13315"/>
<evidence type="ECO:0000313" key="3">
    <source>
        <dbReference type="Proteomes" id="UP000662783"/>
    </source>
</evidence>
<proteinExistence type="predicted"/>
<feature type="signal peptide" evidence="1">
    <location>
        <begin position="1"/>
        <end position="18"/>
    </location>
</feature>
<organism evidence="2 3">
    <name type="scientific">Fulvivirga lutea</name>
    <dbReference type="NCBI Taxonomy" id="2810512"/>
    <lineage>
        <taxon>Bacteria</taxon>
        <taxon>Pseudomonadati</taxon>
        <taxon>Bacteroidota</taxon>
        <taxon>Cytophagia</taxon>
        <taxon>Cytophagales</taxon>
        <taxon>Fulvivirgaceae</taxon>
        <taxon>Fulvivirga</taxon>
    </lineage>
</organism>
<evidence type="ECO:0000256" key="1">
    <source>
        <dbReference type="SAM" id="SignalP"/>
    </source>
</evidence>
<dbReference type="PROSITE" id="PS51257">
    <property type="entry name" value="PROKAR_LIPOPROTEIN"/>
    <property type="match status" value="1"/>
</dbReference>
<sequence>MKLNKLFYFLLAFTIVLAGCNDDDDSTPSQSLENAELSFSASDTPIELPAAMLASDDPNAQLAVGYVQQINGLSTQLSLFEVPAGATKSTTPIGKKGAENGRTEEDYLVYTFTDGDYSVAYQISETTTHYVFELFWKFTPESDYVKIVKAQESKLIREGFLEYYTGQAESEFVFRYEWFEDPDGVLYFDLLTSDDEFRINAIINPNNSGTIDYYINGVIFYEISWNADGSGSWRSYDFEGNLSETGEWTV</sequence>
<feature type="chain" id="PRO_5036847111" description="Lipoprotein" evidence="1">
    <location>
        <begin position="19"/>
        <end position="250"/>
    </location>
</feature>
<evidence type="ECO:0008006" key="4">
    <source>
        <dbReference type="Google" id="ProtNLM"/>
    </source>
</evidence>
<dbReference type="RefSeq" id="WP_205721086.1">
    <property type="nucleotide sequence ID" value="NZ_CP070608.1"/>
</dbReference>
<gene>
    <name evidence="2" type="ORF">JR347_13315</name>
</gene>
<dbReference type="Proteomes" id="UP000662783">
    <property type="component" value="Chromosome"/>
</dbReference>
<keyword evidence="3" id="KW-1185">Reference proteome</keyword>
<accession>A0A974WGD2</accession>
<keyword evidence="1" id="KW-0732">Signal</keyword>